<feature type="region of interest" description="Disordered" evidence="1">
    <location>
        <begin position="1"/>
        <end position="113"/>
    </location>
</feature>
<accession>A0ABR3XTV2</accession>
<dbReference type="PANTHER" id="PTHR28244:SF1">
    <property type="entry name" value="RNA POLYMERASE I-SPECIFIC TRANSCRIPTION INITIATION FACTOR RRN11"/>
    <property type="match status" value="1"/>
</dbReference>
<feature type="region of interest" description="Disordered" evidence="1">
    <location>
        <begin position="277"/>
        <end position="341"/>
    </location>
</feature>
<keyword evidence="3" id="KW-1185">Reference proteome</keyword>
<dbReference type="PANTHER" id="PTHR28244">
    <property type="entry name" value="RNA POLYMERASE I-SPECIFIC TRANSCRIPTION INITIATION FACTOR RRN11"/>
    <property type="match status" value="1"/>
</dbReference>
<evidence type="ECO:0000313" key="3">
    <source>
        <dbReference type="Proteomes" id="UP001586593"/>
    </source>
</evidence>
<dbReference type="InterPro" id="IPR053029">
    <property type="entry name" value="RNA_pol_I-specific_init_factor"/>
</dbReference>
<gene>
    <name evidence="2" type="ORF">VTK73DRAFT_6954</name>
</gene>
<feature type="compositionally biased region" description="Basic and acidic residues" evidence="1">
    <location>
        <begin position="315"/>
        <end position="331"/>
    </location>
</feature>
<evidence type="ECO:0000313" key="2">
    <source>
        <dbReference type="EMBL" id="KAL1879422.1"/>
    </source>
</evidence>
<feature type="compositionally biased region" description="Low complexity" evidence="1">
    <location>
        <begin position="16"/>
        <end position="25"/>
    </location>
</feature>
<feature type="region of interest" description="Disordered" evidence="1">
    <location>
        <begin position="184"/>
        <end position="203"/>
    </location>
</feature>
<evidence type="ECO:0000256" key="1">
    <source>
        <dbReference type="SAM" id="MobiDB-lite"/>
    </source>
</evidence>
<name>A0ABR3XTV2_9PEZI</name>
<reference evidence="2 3" key="1">
    <citation type="journal article" date="2024" name="Commun. Biol.">
        <title>Comparative genomic analysis of thermophilic fungi reveals convergent evolutionary adaptations and gene losses.</title>
        <authorList>
            <person name="Steindorff A.S."/>
            <person name="Aguilar-Pontes M.V."/>
            <person name="Robinson A.J."/>
            <person name="Andreopoulos B."/>
            <person name="LaButti K."/>
            <person name="Kuo A."/>
            <person name="Mondo S."/>
            <person name="Riley R."/>
            <person name="Otillar R."/>
            <person name="Haridas S."/>
            <person name="Lipzen A."/>
            <person name="Grimwood J."/>
            <person name="Schmutz J."/>
            <person name="Clum A."/>
            <person name="Reid I.D."/>
            <person name="Moisan M.C."/>
            <person name="Butler G."/>
            <person name="Nguyen T.T.M."/>
            <person name="Dewar K."/>
            <person name="Conant G."/>
            <person name="Drula E."/>
            <person name="Henrissat B."/>
            <person name="Hansel C."/>
            <person name="Singer S."/>
            <person name="Hutchinson M.I."/>
            <person name="de Vries R.P."/>
            <person name="Natvig D.O."/>
            <person name="Powell A.J."/>
            <person name="Tsang A."/>
            <person name="Grigoriev I.V."/>
        </authorList>
    </citation>
    <scope>NUCLEOTIDE SEQUENCE [LARGE SCALE GENOMIC DNA]</scope>
    <source>
        <strain evidence="2 3">ATCC 24622</strain>
    </source>
</reference>
<feature type="compositionally biased region" description="Low complexity" evidence="1">
    <location>
        <begin position="280"/>
        <end position="289"/>
    </location>
</feature>
<feature type="compositionally biased region" description="Acidic residues" evidence="1">
    <location>
        <begin position="290"/>
        <end position="305"/>
    </location>
</feature>
<proteinExistence type="predicted"/>
<sequence length="472" mass="53149">MSRRSSSLHRKRRRSSSTSRLPSDSINPLSHRPSTLKQFAVAGLPETEDLPSHIVPGFPHKPFPKAQQLTSFPSGNRDDEGNAAAADGEGEQDHSEGLHGVPESAVGQSERRAKGLLRERRLRDRKVGVVEAILHRSLAEGNISRAKAAFAQLLRATVHGKRVDLRHGGCWALGAEILMRDGEGVTSTTEPSGSPPAMLGTEGEHEDELVLPAKKRWGAAANMPRLKAYLEDLIQLHPYDRNHPGSLSALDFWPVMLTSEIYNVYIEHKLALERLENGSDNDNNDAQAQDWEEDDSGNDAMDIDGDASLRTDYLPSKREVSHVDERHDSGHPFRRHHSEPRLRERKDELRLRALEEMRDIVGRMDAVMENPPYSASIEMLRLRGMAALYMGDLVLPPNPRTAEEDAEGRVRREEERRRAVTMFRRLEERGGEIEDCFQTLVRLVRQDEDDVDDEEYPSEALPMYSSLPLRPS</sequence>
<dbReference type="Proteomes" id="UP001586593">
    <property type="component" value="Unassembled WGS sequence"/>
</dbReference>
<feature type="region of interest" description="Disordered" evidence="1">
    <location>
        <begin position="447"/>
        <end position="472"/>
    </location>
</feature>
<organism evidence="2 3">
    <name type="scientific">Phialemonium thermophilum</name>
    <dbReference type="NCBI Taxonomy" id="223376"/>
    <lineage>
        <taxon>Eukaryota</taxon>
        <taxon>Fungi</taxon>
        <taxon>Dikarya</taxon>
        <taxon>Ascomycota</taxon>
        <taxon>Pezizomycotina</taxon>
        <taxon>Sordariomycetes</taxon>
        <taxon>Sordariomycetidae</taxon>
        <taxon>Cephalothecales</taxon>
        <taxon>Cephalothecaceae</taxon>
        <taxon>Phialemonium</taxon>
    </lineage>
</organism>
<protein>
    <submittedName>
        <fullName evidence="2">Uncharacterized protein</fullName>
    </submittedName>
</protein>
<comment type="caution">
    <text evidence="2">The sequence shown here is derived from an EMBL/GenBank/DDBJ whole genome shotgun (WGS) entry which is preliminary data.</text>
</comment>
<dbReference type="EMBL" id="JAZHXJ010000041">
    <property type="protein sequence ID" value="KAL1879422.1"/>
    <property type="molecule type" value="Genomic_DNA"/>
</dbReference>
<feature type="compositionally biased region" description="Basic residues" evidence="1">
    <location>
        <begin position="1"/>
        <end position="15"/>
    </location>
</feature>
<feature type="compositionally biased region" description="Acidic residues" evidence="1">
    <location>
        <begin position="447"/>
        <end position="457"/>
    </location>
</feature>
<feature type="compositionally biased region" description="Polar residues" evidence="1">
    <location>
        <begin position="26"/>
        <end position="37"/>
    </location>
</feature>